<dbReference type="GO" id="GO:0006906">
    <property type="term" value="P:vesicle fusion"/>
    <property type="evidence" value="ECO:0007669"/>
    <property type="project" value="TreeGrafter"/>
</dbReference>
<dbReference type="GO" id="GO:0000149">
    <property type="term" value="F:SNARE binding"/>
    <property type="evidence" value="ECO:0007669"/>
    <property type="project" value="TreeGrafter"/>
</dbReference>
<evidence type="ECO:0000256" key="6">
    <source>
        <dbReference type="SAM" id="MobiDB-lite"/>
    </source>
</evidence>
<dbReference type="OrthoDB" id="10255013at2759"/>
<dbReference type="InterPro" id="IPR006011">
    <property type="entry name" value="Syntaxin_N"/>
</dbReference>
<keyword evidence="5 7" id="KW-0472">Membrane</keyword>
<evidence type="ECO:0000259" key="8">
    <source>
        <dbReference type="PROSITE" id="PS50192"/>
    </source>
</evidence>
<evidence type="ECO:0000256" key="7">
    <source>
        <dbReference type="SAM" id="Phobius"/>
    </source>
</evidence>
<proteinExistence type="inferred from homology"/>
<dbReference type="GO" id="GO:0012505">
    <property type="term" value="C:endomembrane system"/>
    <property type="evidence" value="ECO:0007669"/>
    <property type="project" value="TreeGrafter"/>
</dbReference>
<feature type="region of interest" description="Disordered" evidence="6">
    <location>
        <begin position="1"/>
        <end position="33"/>
    </location>
</feature>
<dbReference type="SMART" id="SM00397">
    <property type="entry name" value="t_SNARE"/>
    <property type="match status" value="1"/>
</dbReference>
<dbReference type="GO" id="GO:0006887">
    <property type="term" value="P:exocytosis"/>
    <property type="evidence" value="ECO:0007669"/>
    <property type="project" value="TreeGrafter"/>
</dbReference>
<dbReference type="EMBL" id="LT554476">
    <property type="protein sequence ID" value="SAM05903.1"/>
    <property type="molecule type" value="Genomic_DNA"/>
</dbReference>
<dbReference type="OMA" id="VWRRYEI"/>
<comment type="similarity">
    <text evidence="2">Belongs to the syntaxin family.</text>
</comment>
<name>A0A163KBN1_ABSGL</name>
<feature type="transmembrane region" description="Helical" evidence="7">
    <location>
        <begin position="283"/>
        <end position="302"/>
    </location>
</feature>
<evidence type="ECO:0000313" key="9">
    <source>
        <dbReference type="EMBL" id="SAM05903.1"/>
    </source>
</evidence>
<comment type="subcellular location">
    <subcellularLocation>
        <location evidence="1">Membrane</location>
        <topology evidence="1">Single-pass type IV membrane protein</topology>
    </subcellularLocation>
</comment>
<evidence type="ECO:0000256" key="2">
    <source>
        <dbReference type="ARBA" id="ARBA00009063"/>
    </source>
</evidence>
<dbReference type="GO" id="GO:0006886">
    <property type="term" value="P:intracellular protein transport"/>
    <property type="evidence" value="ECO:0007669"/>
    <property type="project" value="TreeGrafter"/>
</dbReference>
<dbReference type="GO" id="GO:0031201">
    <property type="term" value="C:SNARE complex"/>
    <property type="evidence" value="ECO:0007669"/>
    <property type="project" value="TreeGrafter"/>
</dbReference>
<dbReference type="Proteomes" id="UP000078561">
    <property type="component" value="Unassembled WGS sequence"/>
</dbReference>
<dbReference type="SMART" id="SM00503">
    <property type="entry name" value="SynN"/>
    <property type="match status" value="1"/>
</dbReference>
<keyword evidence="10" id="KW-1185">Reference proteome</keyword>
<keyword evidence="4 7" id="KW-1133">Transmembrane helix</keyword>
<evidence type="ECO:0000256" key="4">
    <source>
        <dbReference type="ARBA" id="ARBA00022989"/>
    </source>
</evidence>
<evidence type="ECO:0000256" key="3">
    <source>
        <dbReference type="ARBA" id="ARBA00022692"/>
    </source>
</evidence>
<dbReference type="Gene3D" id="1.20.5.110">
    <property type="match status" value="1"/>
</dbReference>
<reference evidence="9" key="1">
    <citation type="submission" date="2016-04" db="EMBL/GenBank/DDBJ databases">
        <authorList>
            <person name="Evans L.H."/>
            <person name="Alamgir A."/>
            <person name="Owens N."/>
            <person name="Weber N.D."/>
            <person name="Virtaneva K."/>
            <person name="Barbian K."/>
            <person name="Babar A."/>
            <person name="Rosenke K."/>
        </authorList>
    </citation>
    <scope>NUCLEOTIDE SEQUENCE [LARGE SCALE GENOMIC DNA]</scope>
    <source>
        <strain evidence="9">CBS 101.48</strain>
    </source>
</reference>
<dbReference type="GO" id="GO:0005886">
    <property type="term" value="C:plasma membrane"/>
    <property type="evidence" value="ECO:0007669"/>
    <property type="project" value="TreeGrafter"/>
</dbReference>
<dbReference type="InterPro" id="IPR045242">
    <property type="entry name" value="Syntaxin"/>
</dbReference>
<dbReference type="GO" id="GO:0048278">
    <property type="term" value="P:vesicle docking"/>
    <property type="evidence" value="ECO:0007669"/>
    <property type="project" value="TreeGrafter"/>
</dbReference>
<dbReference type="Pfam" id="PF00804">
    <property type="entry name" value="Syntaxin"/>
    <property type="match status" value="1"/>
</dbReference>
<dbReference type="STRING" id="4829.A0A163KBN1"/>
<dbReference type="PROSITE" id="PS50192">
    <property type="entry name" value="T_SNARE"/>
    <property type="match status" value="1"/>
</dbReference>
<sequence>MNVDRLNDLNKSQGQGDANNNNSNNGGRYEMRPLLSAPTDATSMDGFLNNISQLQDLIRSINDNVQRVQTHQAAMLQTADAQELGRHRTQVESLTAETQALMGRVKTQLKDIEPTSRHSDLAIRKNQFAAVTKQFMDCIERHRTTALDFQRDEAKQMERQIRIANPNATAHEIEQAVAQAEEGRPAVFAQQLLQNVAQDQRRYDAQSTLDAVQERHEDIRRLAQSVQELSDLFTEMQFLLENQAKVLGEIEVNSYDIVNNMEQGEKHVSNAIQSAKATRRKKWICFGIFLTILIIIIIVLAVKFAPSGGGGQQQQQQQQQQQPQQ</sequence>
<dbReference type="Pfam" id="PF05739">
    <property type="entry name" value="SNARE"/>
    <property type="match status" value="1"/>
</dbReference>
<feature type="compositionally biased region" description="Polar residues" evidence="6">
    <location>
        <begin position="9"/>
        <end position="18"/>
    </location>
</feature>
<dbReference type="PANTHER" id="PTHR19957">
    <property type="entry name" value="SYNTAXIN"/>
    <property type="match status" value="1"/>
</dbReference>
<evidence type="ECO:0000256" key="5">
    <source>
        <dbReference type="ARBA" id="ARBA00023136"/>
    </source>
</evidence>
<evidence type="ECO:0000256" key="1">
    <source>
        <dbReference type="ARBA" id="ARBA00004211"/>
    </source>
</evidence>
<accession>A0A163KBN1</accession>
<feature type="domain" description="T-SNARE coiled-coil homology" evidence="8">
    <location>
        <begin position="209"/>
        <end position="271"/>
    </location>
</feature>
<protein>
    <recommendedName>
        <fullName evidence="8">t-SNARE coiled-coil homology domain-containing protein</fullName>
    </recommendedName>
</protein>
<dbReference type="InterPro" id="IPR000727">
    <property type="entry name" value="T_SNARE_dom"/>
</dbReference>
<evidence type="ECO:0000313" key="10">
    <source>
        <dbReference type="Proteomes" id="UP000078561"/>
    </source>
</evidence>
<dbReference type="GO" id="GO:0005484">
    <property type="term" value="F:SNAP receptor activity"/>
    <property type="evidence" value="ECO:0007669"/>
    <property type="project" value="TreeGrafter"/>
</dbReference>
<dbReference type="InterPro" id="IPR010989">
    <property type="entry name" value="SNARE"/>
</dbReference>
<dbReference type="CDD" id="cd15848">
    <property type="entry name" value="SNARE_syntaxin1-like"/>
    <property type="match status" value="1"/>
</dbReference>
<keyword evidence="3 7" id="KW-0812">Transmembrane</keyword>
<organism evidence="9">
    <name type="scientific">Absidia glauca</name>
    <name type="common">Pin mould</name>
    <dbReference type="NCBI Taxonomy" id="4829"/>
    <lineage>
        <taxon>Eukaryota</taxon>
        <taxon>Fungi</taxon>
        <taxon>Fungi incertae sedis</taxon>
        <taxon>Mucoromycota</taxon>
        <taxon>Mucoromycotina</taxon>
        <taxon>Mucoromycetes</taxon>
        <taxon>Mucorales</taxon>
        <taxon>Cunninghamellaceae</taxon>
        <taxon>Absidia</taxon>
    </lineage>
</organism>
<dbReference type="SUPFAM" id="SSF47661">
    <property type="entry name" value="t-snare proteins"/>
    <property type="match status" value="1"/>
</dbReference>
<dbReference type="InParanoid" id="A0A163KBN1"/>
<dbReference type="AlphaFoldDB" id="A0A163KBN1"/>
<gene>
    <name evidence="9" type="primary">ABSGL_11778.1 scaffold 12322</name>
</gene>
<dbReference type="Gene3D" id="1.20.58.70">
    <property type="match status" value="1"/>
</dbReference>
<dbReference type="PANTHER" id="PTHR19957:SF307">
    <property type="entry name" value="PROTEIN SSO1-RELATED"/>
    <property type="match status" value="1"/>
</dbReference>